<evidence type="ECO:0000256" key="5">
    <source>
        <dbReference type="ARBA" id="ARBA00023125"/>
    </source>
</evidence>
<dbReference type="Pfam" id="PF05192">
    <property type="entry name" value="MutS_III"/>
    <property type="match status" value="1"/>
</dbReference>
<dbReference type="AlphaFoldDB" id="A0A8H5H5Y2"/>
<dbReference type="PIRSF" id="PIRSF037677">
    <property type="entry name" value="DNA_mis_repair_Msh6"/>
    <property type="match status" value="1"/>
</dbReference>
<dbReference type="GO" id="GO:0006298">
    <property type="term" value="P:mismatch repair"/>
    <property type="evidence" value="ECO:0007669"/>
    <property type="project" value="InterPro"/>
</dbReference>
<proteinExistence type="inferred from homology"/>
<dbReference type="Pfam" id="PF01624">
    <property type="entry name" value="MutS_I"/>
    <property type="match status" value="1"/>
</dbReference>
<dbReference type="OrthoDB" id="2534523at2759"/>
<dbReference type="SMART" id="SM00534">
    <property type="entry name" value="MUTSac"/>
    <property type="match status" value="1"/>
</dbReference>
<evidence type="ECO:0000256" key="2">
    <source>
        <dbReference type="ARBA" id="ARBA00022741"/>
    </source>
</evidence>
<dbReference type="Proteomes" id="UP000565441">
    <property type="component" value="Unassembled WGS sequence"/>
</dbReference>
<dbReference type="PANTHER" id="PTHR11361:SF34">
    <property type="entry name" value="DNA MISMATCH REPAIR PROTEIN MSH1, MITOCHONDRIAL"/>
    <property type="match status" value="1"/>
</dbReference>
<feature type="coiled-coil region" evidence="7">
    <location>
        <begin position="691"/>
        <end position="718"/>
    </location>
</feature>
<evidence type="ECO:0000256" key="7">
    <source>
        <dbReference type="SAM" id="Coils"/>
    </source>
</evidence>
<dbReference type="InterPro" id="IPR045076">
    <property type="entry name" value="MutS"/>
</dbReference>
<organism evidence="10 11">
    <name type="scientific">Tricholomella constricta</name>
    <dbReference type="NCBI Taxonomy" id="117010"/>
    <lineage>
        <taxon>Eukaryota</taxon>
        <taxon>Fungi</taxon>
        <taxon>Dikarya</taxon>
        <taxon>Basidiomycota</taxon>
        <taxon>Agaricomycotina</taxon>
        <taxon>Agaricomycetes</taxon>
        <taxon>Agaricomycetidae</taxon>
        <taxon>Agaricales</taxon>
        <taxon>Tricholomatineae</taxon>
        <taxon>Lyophyllaceae</taxon>
        <taxon>Tricholomella</taxon>
    </lineage>
</organism>
<keyword evidence="7" id="KW-0175">Coiled coil</keyword>
<evidence type="ECO:0000256" key="6">
    <source>
        <dbReference type="ARBA" id="ARBA00023204"/>
    </source>
</evidence>
<dbReference type="InterPro" id="IPR036678">
    <property type="entry name" value="MutS_con_dom_sf"/>
</dbReference>
<dbReference type="GO" id="GO:0030983">
    <property type="term" value="F:mismatched DNA binding"/>
    <property type="evidence" value="ECO:0007669"/>
    <property type="project" value="InterPro"/>
</dbReference>
<gene>
    <name evidence="10" type="ORF">D9615_005223</name>
</gene>
<dbReference type="GO" id="GO:0005634">
    <property type="term" value="C:nucleus"/>
    <property type="evidence" value="ECO:0007669"/>
    <property type="project" value="TreeGrafter"/>
</dbReference>
<dbReference type="GO" id="GO:0005739">
    <property type="term" value="C:mitochondrion"/>
    <property type="evidence" value="ECO:0007669"/>
    <property type="project" value="TreeGrafter"/>
</dbReference>
<dbReference type="InterPro" id="IPR007695">
    <property type="entry name" value="DNA_mismatch_repair_MutS-lik_N"/>
</dbReference>
<dbReference type="Pfam" id="PF05188">
    <property type="entry name" value="MutS_II"/>
    <property type="match status" value="1"/>
</dbReference>
<dbReference type="Pfam" id="PF00488">
    <property type="entry name" value="MutS_V"/>
    <property type="match status" value="1"/>
</dbReference>
<dbReference type="InterPro" id="IPR016151">
    <property type="entry name" value="DNA_mismatch_repair_MutS_N"/>
</dbReference>
<reference evidence="10 11" key="1">
    <citation type="journal article" date="2020" name="ISME J.">
        <title>Uncovering the hidden diversity of litter-decomposition mechanisms in mushroom-forming fungi.</title>
        <authorList>
            <person name="Floudas D."/>
            <person name="Bentzer J."/>
            <person name="Ahren D."/>
            <person name="Johansson T."/>
            <person name="Persson P."/>
            <person name="Tunlid A."/>
        </authorList>
    </citation>
    <scope>NUCLEOTIDE SEQUENCE [LARGE SCALE GENOMIC DNA]</scope>
    <source>
        <strain evidence="10 11">CBS 661.87</strain>
    </source>
</reference>
<dbReference type="Gene3D" id="3.40.1170.10">
    <property type="entry name" value="DNA repair protein MutS, domain I"/>
    <property type="match status" value="1"/>
</dbReference>
<comment type="similarity">
    <text evidence="1">Belongs to the DNA mismatch repair MutS family.</text>
</comment>
<protein>
    <recommendedName>
        <fullName evidence="9">DNA mismatch repair proteins mutS family domain-containing protein</fullName>
    </recommendedName>
</protein>
<dbReference type="FunFam" id="3.40.50.300:FF:001238">
    <property type="entry name" value="DNA mismatch repair protein"/>
    <property type="match status" value="1"/>
</dbReference>
<accession>A0A8H5H5Y2</accession>
<keyword evidence="2" id="KW-0547">Nucleotide-binding</keyword>
<dbReference type="SUPFAM" id="SSF52540">
    <property type="entry name" value="P-loop containing nucleoside triphosphate hydrolases"/>
    <property type="match status" value="1"/>
</dbReference>
<dbReference type="GO" id="GO:0005524">
    <property type="term" value="F:ATP binding"/>
    <property type="evidence" value="ECO:0007669"/>
    <property type="project" value="UniProtKB-KW"/>
</dbReference>
<dbReference type="SMART" id="SM00533">
    <property type="entry name" value="MUTSd"/>
    <property type="match status" value="1"/>
</dbReference>
<dbReference type="EMBL" id="JAACJP010000023">
    <property type="protein sequence ID" value="KAF5377566.1"/>
    <property type="molecule type" value="Genomic_DNA"/>
</dbReference>
<keyword evidence="11" id="KW-1185">Reference proteome</keyword>
<evidence type="ECO:0000313" key="11">
    <source>
        <dbReference type="Proteomes" id="UP000565441"/>
    </source>
</evidence>
<feature type="domain" description="DNA mismatch repair proteins mutS family" evidence="9">
    <location>
        <begin position="953"/>
        <end position="969"/>
    </location>
</feature>
<feature type="region of interest" description="Disordered" evidence="8">
    <location>
        <begin position="645"/>
        <end position="664"/>
    </location>
</feature>
<dbReference type="SUPFAM" id="SSF48334">
    <property type="entry name" value="DNA repair protein MutS, domain III"/>
    <property type="match status" value="1"/>
</dbReference>
<dbReference type="Gene3D" id="3.40.50.300">
    <property type="entry name" value="P-loop containing nucleotide triphosphate hydrolases"/>
    <property type="match status" value="1"/>
</dbReference>
<dbReference type="InterPro" id="IPR027417">
    <property type="entry name" value="P-loop_NTPase"/>
</dbReference>
<comment type="caution">
    <text evidence="10">The sequence shown here is derived from an EMBL/GenBank/DDBJ whole genome shotgun (WGS) entry which is preliminary data.</text>
</comment>
<dbReference type="GO" id="GO:0140664">
    <property type="term" value="F:ATP-dependent DNA damage sensor activity"/>
    <property type="evidence" value="ECO:0007669"/>
    <property type="project" value="InterPro"/>
</dbReference>
<dbReference type="InterPro" id="IPR000432">
    <property type="entry name" value="DNA_mismatch_repair_MutS_C"/>
</dbReference>
<dbReference type="Gene3D" id="3.30.420.110">
    <property type="entry name" value="MutS, connector domain"/>
    <property type="match status" value="1"/>
</dbReference>
<keyword evidence="6" id="KW-0234">DNA repair</keyword>
<dbReference type="PANTHER" id="PTHR11361">
    <property type="entry name" value="DNA MISMATCH REPAIR PROTEIN MUTS FAMILY MEMBER"/>
    <property type="match status" value="1"/>
</dbReference>
<feature type="compositionally biased region" description="Polar residues" evidence="8">
    <location>
        <begin position="137"/>
        <end position="146"/>
    </location>
</feature>
<dbReference type="InterPro" id="IPR017261">
    <property type="entry name" value="DNA_mismatch_repair_MutS/MSH"/>
</dbReference>
<evidence type="ECO:0000256" key="3">
    <source>
        <dbReference type="ARBA" id="ARBA00022763"/>
    </source>
</evidence>
<dbReference type="Gene3D" id="1.10.1420.10">
    <property type="match status" value="2"/>
</dbReference>
<feature type="region of interest" description="Disordered" evidence="8">
    <location>
        <begin position="70"/>
        <end position="172"/>
    </location>
</feature>
<evidence type="ECO:0000259" key="9">
    <source>
        <dbReference type="PROSITE" id="PS00486"/>
    </source>
</evidence>
<evidence type="ECO:0000256" key="1">
    <source>
        <dbReference type="ARBA" id="ARBA00006271"/>
    </source>
</evidence>
<dbReference type="InterPro" id="IPR036187">
    <property type="entry name" value="DNA_mismatch_repair_MutS_sf"/>
</dbReference>
<evidence type="ECO:0000256" key="8">
    <source>
        <dbReference type="SAM" id="MobiDB-lite"/>
    </source>
</evidence>
<dbReference type="PROSITE" id="PS00486">
    <property type="entry name" value="DNA_MISMATCH_REPAIR_2"/>
    <property type="match status" value="1"/>
</dbReference>
<keyword evidence="4" id="KW-0067">ATP-binding</keyword>
<keyword evidence="3" id="KW-0227">DNA damage</keyword>
<name>A0A8H5H5Y2_9AGAR</name>
<evidence type="ECO:0000256" key="4">
    <source>
        <dbReference type="ARBA" id="ARBA00022840"/>
    </source>
</evidence>
<evidence type="ECO:0000313" key="10">
    <source>
        <dbReference type="EMBL" id="KAF5377566.1"/>
    </source>
</evidence>
<dbReference type="SUPFAM" id="SSF55271">
    <property type="entry name" value="DNA repair protein MutS, domain I"/>
    <property type="match status" value="1"/>
</dbReference>
<dbReference type="InterPro" id="IPR007696">
    <property type="entry name" value="DNA_mismatch_repair_MutS_core"/>
</dbReference>
<dbReference type="InterPro" id="IPR007860">
    <property type="entry name" value="DNA_mmatch_repair_MutS_con_dom"/>
</dbReference>
<dbReference type="SUPFAM" id="SSF53150">
    <property type="entry name" value="DNA repair protein MutS, domain II"/>
    <property type="match status" value="1"/>
</dbReference>
<keyword evidence="5" id="KW-0238">DNA-binding</keyword>
<dbReference type="GO" id="GO:0043504">
    <property type="term" value="P:mitochondrial DNA repair"/>
    <property type="evidence" value="ECO:0007669"/>
    <property type="project" value="TreeGrafter"/>
</dbReference>
<sequence length="1081" mass="119594">MLIFSASFRCAVTTTNAARTFSVYFPNATAKRNATKTVKAFANLPTALLRPDGSIAEPLGDWWGGPDGKTIFPSSLATEPPRKRRRITKTVTSDEPDSFARLAEPEDVPSAPSVYGQLISDKPKRGRRPAPKPVEKSSPQSSQETTIEVELIPKSKRGRKPRVAPSEPPTIIPKEYASKSAKATGPQTILAKEILENLRKFPHCLLLTRVGQFYESYFDQAIEVARLLNIKLTTRKWGGSRIPMCGFPLMHLDKHLKTFVQQNKRFVAMCEEFPRYSDGVKAFDRRVTRVITPGTLIDEPFLNPFENNYLLAVSLSKPVDSMATTSTLGLAWIDVSTGEFFSKSTTIEGLRDELARIGPREVVLDSSLKPLKHHPIFEALAEDDNFVSFIAPSEISGRTDVTVDGLPASMLSQRPAGASGLDDIAPQEPAADFVESTLGLEETSAIGLLNAYLHANLLDHMPVLSLPNHEGAEGRMQIDSHTIKALEIREGFREGGTKGSLLSTIKRTVTSGGTRLLSRWLCSPSTSIVEINARQSLVAFFHSRPHFQADLVEALAEAEDTGRIVQKFMLGRGDPNDLLAVKRTTHIWSTIVKRVEDEKQLEAVERADFNEGDWASLDALMSRMVGLRNLSKRIGMALEDKSLSGDESICGPATESDAEEDSRVSLPSESDVVWRYGPAKWTIKPGFSSTLTSLHSSLRSLLREREELQRKLQLEYDAPSLTLRASPAQGMHVHLTKAKRDQTRLNTSPEFISIAESGTTRCYFFKEWSQLGGQIADTTLALTVAEKEAFEIIRDEVNSHSQSLRRNARLLDELDVALSFAKLATELNFVRPVLTDEAVYNVTNGRHPTVELGLFAAGRVFTPNSVILSPRSRLHVITGPNMAGKSTFLRQTALMTILCQTGSFVPADFATIGIVDRLFSRVGAKDDLFHDRSTFMVEMLETAEILRRATPKSLVIMDEVGRGTTVTDGLAIAYATLHHLVTRNQCRTLFATHFHELSDMLGYPNQAGGIFESVDFFCTDVDETDDDHFAYQYRVRPGVNRDSHGLKVAQLAGMPSAAVTVAKDTLSWLKTRTDNNSMKMQ</sequence>